<dbReference type="EMBL" id="BKCJ010591675">
    <property type="protein sequence ID" value="GFB27863.1"/>
    <property type="molecule type" value="Genomic_DNA"/>
</dbReference>
<proteinExistence type="predicted"/>
<feature type="signal peptide" evidence="1">
    <location>
        <begin position="1"/>
        <end position="31"/>
    </location>
</feature>
<sequence>FGVDVVKTSRKYAKGLLLLIEVLMLLVHIDAVRENGDARNKADLEDQSLDDLFNNLKIYEAEVKSSSSPSHTTQNIAFVSSQNTDSTNESVSVVTSVSTASTKPPASILPNVDNLSNDIIYSFFKSQSNSPQLDNDDLKQIDVDDLEEMDLKWQIAMLTIRAKRFLQRTGRNLGANRTTSEEYIILQTHTRDGKLEDARNNQEEMKEKLVKQMK</sequence>
<protein>
    <submittedName>
        <fullName evidence="2">Uncharacterized protein</fullName>
    </submittedName>
</protein>
<evidence type="ECO:0000256" key="1">
    <source>
        <dbReference type="SAM" id="SignalP"/>
    </source>
</evidence>
<feature type="chain" id="PRO_5025384371" evidence="1">
    <location>
        <begin position="32"/>
        <end position="214"/>
    </location>
</feature>
<evidence type="ECO:0000313" key="2">
    <source>
        <dbReference type="EMBL" id="GFB27863.1"/>
    </source>
</evidence>
<feature type="non-terminal residue" evidence="2">
    <location>
        <position position="1"/>
    </location>
</feature>
<comment type="caution">
    <text evidence="2">The sequence shown here is derived from an EMBL/GenBank/DDBJ whole genome shotgun (WGS) entry which is preliminary data.</text>
</comment>
<keyword evidence="1" id="KW-0732">Signal</keyword>
<gene>
    <name evidence="2" type="ORF">Tci_699834</name>
</gene>
<name>A0A699LC88_TANCI</name>
<dbReference type="AlphaFoldDB" id="A0A699LC88"/>
<reference evidence="2" key="1">
    <citation type="journal article" date="2019" name="Sci. Rep.">
        <title>Draft genome of Tanacetum cinerariifolium, the natural source of mosquito coil.</title>
        <authorList>
            <person name="Yamashiro T."/>
            <person name="Shiraishi A."/>
            <person name="Satake H."/>
            <person name="Nakayama K."/>
        </authorList>
    </citation>
    <scope>NUCLEOTIDE SEQUENCE</scope>
</reference>
<organism evidence="2">
    <name type="scientific">Tanacetum cinerariifolium</name>
    <name type="common">Dalmatian daisy</name>
    <name type="synonym">Chrysanthemum cinerariifolium</name>
    <dbReference type="NCBI Taxonomy" id="118510"/>
    <lineage>
        <taxon>Eukaryota</taxon>
        <taxon>Viridiplantae</taxon>
        <taxon>Streptophyta</taxon>
        <taxon>Embryophyta</taxon>
        <taxon>Tracheophyta</taxon>
        <taxon>Spermatophyta</taxon>
        <taxon>Magnoliopsida</taxon>
        <taxon>eudicotyledons</taxon>
        <taxon>Gunneridae</taxon>
        <taxon>Pentapetalae</taxon>
        <taxon>asterids</taxon>
        <taxon>campanulids</taxon>
        <taxon>Asterales</taxon>
        <taxon>Asteraceae</taxon>
        <taxon>Asteroideae</taxon>
        <taxon>Anthemideae</taxon>
        <taxon>Anthemidinae</taxon>
        <taxon>Tanacetum</taxon>
    </lineage>
</organism>
<accession>A0A699LC88</accession>